<evidence type="ECO:0000256" key="2">
    <source>
        <dbReference type="ARBA" id="ARBA00022737"/>
    </source>
</evidence>
<dbReference type="InterPro" id="IPR001347">
    <property type="entry name" value="SIS_dom"/>
</dbReference>
<dbReference type="InterPro" id="IPR035464">
    <property type="entry name" value="SIS_AgaS"/>
</dbReference>
<comment type="similarity">
    <text evidence="1">Belongs to the SIS family. AgaS subfamily.</text>
</comment>
<dbReference type="PANTHER" id="PTHR32502">
    <property type="entry name" value="N-ACETYLGALACTOSAMINE PERMEASE II COMPONENT-RELATED"/>
    <property type="match status" value="1"/>
</dbReference>
<proteinExistence type="inferred from homology"/>
<keyword evidence="3" id="KW-0378">Hydrolase</keyword>
<feature type="domain" description="SIS" evidence="5">
    <location>
        <begin position="45"/>
        <end position="201"/>
    </location>
</feature>
<dbReference type="SUPFAM" id="SSF53697">
    <property type="entry name" value="SIS domain"/>
    <property type="match status" value="1"/>
</dbReference>
<evidence type="ECO:0000256" key="4">
    <source>
        <dbReference type="ARBA" id="ARBA00029292"/>
    </source>
</evidence>
<dbReference type="PROSITE" id="PS51464">
    <property type="entry name" value="SIS"/>
    <property type="match status" value="2"/>
</dbReference>
<evidence type="ECO:0000259" key="5">
    <source>
        <dbReference type="PROSITE" id="PS51464"/>
    </source>
</evidence>
<dbReference type="InterPro" id="IPR035466">
    <property type="entry name" value="GlmS/AgaS_SIS"/>
</dbReference>
<feature type="domain" description="SIS" evidence="5">
    <location>
        <begin position="219"/>
        <end position="373"/>
    </location>
</feature>
<dbReference type="InterPro" id="IPR046348">
    <property type="entry name" value="SIS_dom_sf"/>
</dbReference>
<dbReference type="CDD" id="cd05010">
    <property type="entry name" value="SIS_AgaS_like"/>
    <property type="match status" value="1"/>
</dbReference>
<evidence type="ECO:0000256" key="1">
    <source>
        <dbReference type="ARBA" id="ARBA00007748"/>
    </source>
</evidence>
<dbReference type="Gene3D" id="3.40.50.10490">
    <property type="entry name" value="Glucose-6-phosphate isomerase like protein, domain 1"/>
    <property type="match status" value="2"/>
</dbReference>
<dbReference type="EMBL" id="JAUSTT010000007">
    <property type="protein sequence ID" value="MDQ0175590.1"/>
    <property type="molecule type" value="Genomic_DNA"/>
</dbReference>
<dbReference type="PANTHER" id="PTHR32502:SF3">
    <property type="entry name" value="D-GALACTOSAMINE-6-PHOSPHATE DEAMINASE AGAS-RELATED"/>
    <property type="match status" value="1"/>
</dbReference>
<accession>A0ABT9WS83</accession>
<name>A0ABT9WS83_9BACI</name>
<comment type="caution">
    <text evidence="6">The sequence shown here is derived from an EMBL/GenBank/DDBJ whole genome shotgun (WGS) entry which is preliminary data.</text>
</comment>
<comment type="catalytic activity">
    <reaction evidence="4">
        <text>D-galactosamine 6-phosphate + H2O = D-tagatopyranose 1-phosphate + NH4(+)</text>
        <dbReference type="Rhea" id="RHEA:47680"/>
        <dbReference type="ChEBI" id="CHEBI:15377"/>
        <dbReference type="ChEBI" id="CHEBI:28938"/>
        <dbReference type="ChEBI" id="CHEBI:71674"/>
        <dbReference type="ChEBI" id="CHEBI:138150"/>
    </reaction>
</comment>
<dbReference type="CDD" id="cd05008">
    <property type="entry name" value="SIS_GlmS_GlmD_1"/>
    <property type="match status" value="1"/>
</dbReference>
<sequence length="391" mass="43425">MFNLTTEELQTKQALTTATEIYQQPEVWQELVKNLMAKKESMQSFLNMILSKHEQVRVIFTGAGTSAFIGDIVAPVLQKENLDKLSFESIPTTDIVSNPDYYLQKDKPTIMVSFARSGNSPESVASVALGEQKIIDFYQVVISCNKDGQLAKNSKDDKNSIILLTPDKAHDQGFAMTSSFSSMMLTAYAFFAPTSFYNNEMMNHLISNGERIVSKVADVIDEILDFDFTRLVYLGSGPLAQLSHEAALKMLELSAGKVVAVHESTLGFRHGPKSILNEQSLVVMFLSSDPYTRKYDLDMLKELSSEDSGMKVIVLTEKEEEKALTAEADWVIAVNDSESSFDSDFYLSLLYVIFAQALALKKSIQLGITPDNPSPDGRVNRVVKGVTIYPN</sequence>
<reference evidence="6 7" key="1">
    <citation type="submission" date="2023-07" db="EMBL/GenBank/DDBJ databases">
        <title>Genomic Encyclopedia of Type Strains, Phase IV (KMG-IV): sequencing the most valuable type-strain genomes for metagenomic binning, comparative biology and taxonomic classification.</title>
        <authorList>
            <person name="Goeker M."/>
        </authorList>
    </citation>
    <scope>NUCLEOTIDE SEQUENCE [LARGE SCALE GENOMIC DNA]</scope>
    <source>
        <strain evidence="6 7">DSM 23837</strain>
    </source>
</reference>
<evidence type="ECO:0000313" key="6">
    <source>
        <dbReference type="EMBL" id="MDQ0175590.1"/>
    </source>
</evidence>
<dbReference type="InterPro" id="IPR050303">
    <property type="entry name" value="GatZ_KbaZ_carbometab"/>
</dbReference>
<dbReference type="GO" id="GO:0016853">
    <property type="term" value="F:isomerase activity"/>
    <property type="evidence" value="ECO:0007669"/>
    <property type="project" value="UniProtKB-KW"/>
</dbReference>
<organism evidence="6 7">
    <name type="scientific">Bacillus chungangensis</name>
    <dbReference type="NCBI Taxonomy" id="587633"/>
    <lineage>
        <taxon>Bacteria</taxon>
        <taxon>Bacillati</taxon>
        <taxon>Bacillota</taxon>
        <taxon>Bacilli</taxon>
        <taxon>Bacillales</taxon>
        <taxon>Bacillaceae</taxon>
        <taxon>Bacillus</taxon>
    </lineage>
</organism>
<evidence type="ECO:0000256" key="3">
    <source>
        <dbReference type="ARBA" id="ARBA00022801"/>
    </source>
</evidence>
<dbReference type="RefSeq" id="WP_307228027.1">
    <property type="nucleotide sequence ID" value="NZ_JAUSTT010000007.1"/>
</dbReference>
<keyword evidence="6" id="KW-0413">Isomerase</keyword>
<evidence type="ECO:0000313" key="7">
    <source>
        <dbReference type="Proteomes" id="UP001223586"/>
    </source>
</evidence>
<protein>
    <submittedName>
        <fullName evidence="6">Tagatose-6-phosphate ketose/aldose isomerase</fullName>
        <ecNumber evidence="6">5.-.-.-</ecNumber>
    </submittedName>
</protein>
<keyword evidence="7" id="KW-1185">Reference proteome</keyword>
<gene>
    <name evidence="6" type="ORF">J2S08_001424</name>
</gene>
<dbReference type="Pfam" id="PF01380">
    <property type="entry name" value="SIS"/>
    <property type="match status" value="2"/>
</dbReference>
<dbReference type="EC" id="5.-.-.-" evidence="6"/>
<keyword evidence="2" id="KW-0677">Repeat</keyword>
<dbReference type="Proteomes" id="UP001223586">
    <property type="component" value="Unassembled WGS sequence"/>
</dbReference>